<gene>
    <name evidence="2" type="ORF">HMPREF2137_06165</name>
</gene>
<dbReference type="AlphaFoldDB" id="A0A096BNK4"/>
<dbReference type="EMBL" id="JRNN01000064">
    <property type="protein sequence ID" value="KGF34749.1"/>
    <property type="molecule type" value="Genomic_DNA"/>
</dbReference>
<evidence type="ECO:0008006" key="4">
    <source>
        <dbReference type="Google" id="ProtNLM"/>
    </source>
</evidence>
<reference evidence="2 3" key="1">
    <citation type="submission" date="2014-07" db="EMBL/GenBank/DDBJ databases">
        <authorList>
            <person name="McCorrison J."/>
            <person name="Sanka R."/>
            <person name="Torralba M."/>
            <person name="Gillis M."/>
            <person name="Haft D.H."/>
            <person name="Methe B."/>
            <person name="Sutton G."/>
            <person name="Nelson K.E."/>
        </authorList>
    </citation>
    <scope>NUCLEOTIDE SEQUENCE [LARGE SCALE GENOMIC DNA]</scope>
    <source>
        <strain evidence="2 3">DNF00853</strain>
    </source>
</reference>
<proteinExistence type="predicted"/>
<dbReference type="SUPFAM" id="SSF48452">
    <property type="entry name" value="TPR-like"/>
    <property type="match status" value="1"/>
</dbReference>
<dbReference type="Proteomes" id="UP000029556">
    <property type="component" value="Unassembled WGS sequence"/>
</dbReference>
<evidence type="ECO:0000313" key="2">
    <source>
        <dbReference type="EMBL" id="KGF34749.1"/>
    </source>
</evidence>
<keyword evidence="1" id="KW-0732">Signal</keyword>
<sequence length="475" mass="53100">MQSNLSYTLIIGGTLLLASCNLVAPGDIENPNVTEDSYLQGGNAMDTWVNGAEKTLALTVGDFCLQTEIISDNYFNNYTRESKLFDEPKILYNDPDVNGLERAVQQLRATADFAFDKVSKYDKNVTKAQLFKLHTIKAYGFLLGGENFMGLPVSERGAVKTWQELLQLALQSLGESEKYAENDTLRSFVHTLKARAYYRLGKVDEALEESGKALKLCDNLLWQVQFDGSNSVFNAMQDDIWKALYQPLPRLNFLNPKYVQLTSTYESPICIAKAEENHLIMAEALLAKKETDKCKAQLKQLLGLVKSRPVRHDVKDWAKTRAVGGIKEYPDGAAYTVAASPGEPYRKGLVLSRKKPQVVSVPTVSGTSVTAEMIDQCQSHDALLELIYLMRQEIFIAEGRRMNDLGIRLPISEVEAKANPTAAPYIKAHIPAFIPLGRGMDDFELDKKNLRVTVRYNMNHLIVGNKTTDDVVPFE</sequence>
<protein>
    <recommendedName>
        <fullName evidence="4">Tetratricopeptide repeat protein</fullName>
    </recommendedName>
</protein>
<evidence type="ECO:0000313" key="3">
    <source>
        <dbReference type="Proteomes" id="UP000029556"/>
    </source>
</evidence>
<dbReference type="OrthoDB" id="1490855at2"/>
<dbReference type="Gene3D" id="1.25.40.390">
    <property type="match status" value="1"/>
</dbReference>
<feature type="chain" id="PRO_5001916399" description="Tetratricopeptide repeat protein" evidence="1">
    <location>
        <begin position="25"/>
        <end position="475"/>
    </location>
</feature>
<organism evidence="2 3">
    <name type="scientific">Hoylesella buccalis DNF00853</name>
    <dbReference type="NCBI Taxonomy" id="1401074"/>
    <lineage>
        <taxon>Bacteria</taxon>
        <taxon>Pseudomonadati</taxon>
        <taxon>Bacteroidota</taxon>
        <taxon>Bacteroidia</taxon>
        <taxon>Bacteroidales</taxon>
        <taxon>Prevotellaceae</taxon>
        <taxon>Hoylesella</taxon>
    </lineage>
</organism>
<comment type="caution">
    <text evidence="2">The sequence shown here is derived from an EMBL/GenBank/DDBJ whole genome shotgun (WGS) entry which is preliminary data.</text>
</comment>
<dbReference type="InterPro" id="IPR011990">
    <property type="entry name" value="TPR-like_helical_dom_sf"/>
</dbReference>
<evidence type="ECO:0000256" key="1">
    <source>
        <dbReference type="SAM" id="SignalP"/>
    </source>
</evidence>
<name>A0A096BNK4_9BACT</name>
<dbReference type="RefSeq" id="WP_036872664.1">
    <property type="nucleotide sequence ID" value="NZ_JRNN01000064.1"/>
</dbReference>
<feature type="signal peptide" evidence="1">
    <location>
        <begin position="1"/>
        <end position="24"/>
    </location>
</feature>
<accession>A0A096BNK4</accession>